<dbReference type="AlphaFoldDB" id="A0A2D2LUE3"/>
<reference evidence="6" key="1">
    <citation type="submission" date="2017-11" db="EMBL/GenBank/DDBJ databases">
        <title>Complete genome sequence of Moraxella osloensis NP7 isolated from human skin.</title>
        <authorList>
            <person name="Lee K."/>
            <person name="Lim J.Y."/>
            <person name="Hwang I."/>
        </authorList>
    </citation>
    <scope>NUCLEOTIDE SEQUENCE [LARGE SCALE GENOMIC DNA]</scope>
    <source>
        <strain evidence="6">NP7</strain>
    </source>
</reference>
<dbReference type="GO" id="GO:0016740">
    <property type="term" value="F:transferase activity"/>
    <property type="evidence" value="ECO:0007669"/>
    <property type="project" value="UniProtKB-KW"/>
</dbReference>
<evidence type="ECO:0000313" key="5">
    <source>
        <dbReference type="EMBL" id="ATR78636.1"/>
    </source>
</evidence>
<dbReference type="GO" id="GO:0005524">
    <property type="term" value="F:ATP binding"/>
    <property type="evidence" value="ECO:0007669"/>
    <property type="project" value="UniProtKB-KW"/>
</dbReference>
<protein>
    <submittedName>
        <fullName evidence="5">Aminoglycoside phosphotransferase</fullName>
    </submittedName>
</protein>
<proteinExistence type="predicted"/>
<keyword evidence="1" id="KW-0547">Nucleotide-binding</keyword>
<feature type="region of interest" description="Disordered" evidence="3">
    <location>
        <begin position="1"/>
        <end position="47"/>
    </location>
</feature>
<name>A0A2D2LUE3_FAUOS</name>
<dbReference type="Gene3D" id="3.90.1200.10">
    <property type="match status" value="1"/>
</dbReference>
<accession>A0A2D2LUE3</accession>
<evidence type="ECO:0000256" key="1">
    <source>
        <dbReference type="ARBA" id="ARBA00022741"/>
    </source>
</evidence>
<dbReference type="PANTHER" id="PTHR33540">
    <property type="entry name" value="TRNA THREONYLCARBAMOYLADENOSINE BIOSYNTHESIS PROTEIN TSAE"/>
    <property type="match status" value="1"/>
</dbReference>
<dbReference type="InterPro" id="IPR011009">
    <property type="entry name" value="Kinase-like_dom_sf"/>
</dbReference>
<evidence type="ECO:0000256" key="3">
    <source>
        <dbReference type="SAM" id="MobiDB-lite"/>
    </source>
</evidence>
<feature type="compositionally biased region" description="Polar residues" evidence="3">
    <location>
        <begin position="8"/>
        <end position="27"/>
    </location>
</feature>
<dbReference type="STRING" id="34062.AXE82_00960"/>
<dbReference type="SUPFAM" id="SSF56112">
    <property type="entry name" value="Protein kinase-like (PK-like)"/>
    <property type="match status" value="1"/>
</dbReference>
<organism evidence="5 6">
    <name type="scientific">Faucicola osloensis</name>
    <name type="common">Moraxella osloensis</name>
    <dbReference type="NCBI Taxonomy" id="34062"/>
    <lineage>
        <taxon>Bacteria</taxon>
        <taxon>Pseudomonadati</taxon>
        <taxon>Pseudomonadota</taxon>
        <taxon>Gammaproteobacteria</taxon>
        <taxon>Moraxellales</taxon>
        <taxon>Moraxellaceae</taxon>
        <taxon>Faucicola</taxon>
    </lineage>
</organism>
<dbReference type="Gene3D" id="3.30.200.20">
    <property type="entry name" value="Phosphorylase Kinase, domain 1"/>
    <property type="match status" value="1"/>
</dbReference>
<keyword evidence="5" id="KW-0808">Transferase</keyword>
<feature type="compositionally biased region" description="Low complexity" evidence="3">
    <location>
        <begin position="28"/>
        <end position="43"/>
    </location>
</feature>
<keyword evidence="2" id="KW-0067">ATP-binding</keyword>
<feature type="domain" description="Aminoglycoside phosphotransferase" evidence="4">
    <location>
        <begin position="66"/>
        <end position="298"/>
    </location>
</feature>
<dbReference type="InterPro" id="IPR002575">
    <property type="entry name" value="Aminoglycoside_PTrfase"/>
</dbReference>
<evidence type="ECO:0000259" key="4">
    <source>
        <dbReference type="Pfam" id="PF01636"/>
    </source>
</evidence>
<dbReference type="PANTHER" id="PTHR33540:SF1">
    <property type="entry name" value="N-ACETYLMURAMATE_N-ACETYLGLUCOSAMINE KINASE"/>
    <property type="match status" value="1"/>
</dbReference>
<evidence type="ECO:0000313" key="6">
    <source>
        <dbReference type="Proteomes" id="UP000229340"/>
    </source>
</evidence>
<sequence length="385" mass="44020">MNHPAAQLANQDPSDSKPSPSNTEPCEQQSLKQQSLKQPPLKQQSREQQLHTWLNEVFPNQSLQHEKIPGDASFRSYHRLTVDNQHYIVMDAPPAKESVKEFIAVGNLMAGHVHVPKMIAMDEQQGFIVLEDLGNTDFADVIAKDLTDAGELAKTERYYQQAMQEILAIQKIDINDAKAAIPSYDDALLRREMGLFSDWFLPYIGVTMTPDLETLWQDLQSDIIQQVIAQPQVVVHRDFHSRNLMVLSHTDELGVIDFQDAVIGAYTYDLASLLRDAYINYDENWVNTHLAHYHQLAQLDKSLAEFTVDFNIMSMQRHLKVLGIFVRLFERDGKDRYLVNLPKVFNDLLTCLKAISQWDKRPTFDKFADWMTAAAAPAFHQKIQG</sequence>
<dbReference type="EMBL" id="CP024443">
    <property type="protein sequence ID" value="ATR78636.1"/>
    <property type="molecule type" value="Genomic_DNA"/>
</dbReference>
<gene>
    <name evidence="5" type="ORF">NP7_04820</name>
</gene>
<dbReference type="RefSeq" id="WP_100269914.1">
    <property type="nucleotide sequence ID" value="NZ_CP024443.1"/>
</dbReference>
<dbReference type="Pfam" id="PF01636">
    <property type="entry name" value="APH"/>
    <property type="match status" value="1"/>
</dbReference>
<evidence type="ECO:0000256" key="2">
    <source>
        <dbReference type="ARBA" id="ARBA00022840"/>
    </source>
</evidence>
<dbReference type="Proteomes" id="UP000229340">
    <property type="component" value="Chromosome"/>
</dbReference>